<evidence type="ECO:0000256" key="2">
    <source>
        <dbReference type="SAM" id="SignalP"/>
    </source>
</evidence>
<accession>A0A928BTK6</accession>
<dbReference type="PROSITE" id="PS51257">
    <property type="entry name" value="PROKAR_LIPOPROTEIN"/>
    <property type="match status" value="1"/>
</dbReference>
<reference evidence="4" key="1">
    <citation type="submission" date="2019-04" db="EMBL/GenBank/DDBJ databases">
        <title>Evolution of Biomass-Degrading Anaerobic Consortia Revealed by Metagenomics.</title>
        <authorList>
            <person name="Peng X."/>
        </authorList>
    </citation>
    <scope>NUCLEOTIDE SEQUENCE</scope>
    <source>
        <strain evidence="4">SIG141</strain>
    </source>
</reference>
<proteinExistence type="predicted"/>
<feature type="signal peptide" evidence="2">
    <location>
        <begin position="1"/>
        <end position="22"/>
    </location>
</feature>
<name>A0A928BTK6_XYLRU</name>
<dbReference type="AlphaFoldDB" id="A0A928BTK6"/>
<comment type="caution">
    <text evidence="4">The sequence shown here is derived from an EMBL/GenBank/DDBJ whole genome shotgun (WGS) entry which is preliminary data.</text>
</comment>
<dbReference type="Proteomes" id="UP000763088">
    <property type="component" value="Unassembled WGS sequence"/>
</dbReference>
<dbReference type="InterPro" id="IPR032295">
    <property type="entry name" value="DUF4842"/>
</dbReference>
<feature type="chain" id="PRO_5037826853" evidence="2">
    <location>
        <begin position="23"/>
        <end position="758"/>
    </location>
</feature>
<organism evidence="4 5">
    <name type="scientific">Xylanibacter ruminicola</name>
    <name type="common">Prevotella ruminicola</name>
    <dbReference type="NCBI Taxonomy" id="839"/>
    <lineage>
        <taxon>Bacteria</taxon>
        <taxon>Pseudomonadati</taxon>
        <taxon>Bacteroidota</taxon>
        <taxon>Bacteroidia</taxon>
        <taxon>Bacteroidales</taxon>
        <taxon>Prevotellaceae</taxon>
        <taxon>Xylanibacter</taxon>
    </lineage>
</organism>
<keyword evidence="2" id="KW-0732">Signal</keyword>
<evidence type="ECO:0000313" key="4">
    <source>
        <dbReference type="EMBL" id="MBE6267120.1"/>
    </source>
</evidence>
<sequence length="758" mass="83892">MRNYLLKGVAALTMGLAMTACTKDFNFEQQEQQAALDNAQQTLGFYIPENQDWVMTTTATATFNVKGLSDDATLYVFSNNPQVERTAIVLASAPMAGTTTTISGFRLPQHVKSLFVGLKQSNGNMIYKYVDVEAGKISASYDFSSPAQARTRSIISEIGDPFTNYTIDQLNEMYKTSAHSDAKTTSEINFNDQNSYQSYGSIKLENETVGFHFWQGARDIYISGTVTLNVDGTNSMNQARIYLLPNSTLNFNMDNFINNLEIYVARNATLNYNAEKLYKQDGGGIIFNRGTLNLQDNFEANQSSIVYNEGTIYGKNITSKPQDSMPSYFYNFGDLVLTGNMILNSSSNFFNEGTVSVAGQTEATQANIWWINKGHYTTNTLVMHPWNDTFYNYCQLIVEDNTHFYNGAFHLMDNSYIQTGTLDVDNFTIHMGNNSGFNCTGNNTWGDQGGQGDGIYNGFKCTGTNSYIRLGGTTTVAGHKKALETTGNVTIAINNIYDKGAGNSGVQPTIQRNEGAIEATFNTLNPTYNSTDCGATWTSTPSTDTPTTETPTIVTPPTENQSWTYAFEDNKTKCDFDLNDVVIQVRESEADDTKLIVKLVAAGCQYDNYVWLGENQITWDGKAEVHDAFGVAHGVMVNTGNNKGVDMPAVETTIDKPEGFDFQNADFKIRPFRINSNPNDEDNATSDYITIVKEGVSTGLWGPLGLAIPAKWKWPKERYTVNYAYPTFTDWGKTSDLTLRADEAGWYENPASGLVYGE</sequence>
<feature type="region of interest" description="Disordered" evidence="1">
    <location>
        <begin position="537"/>
        <end position="558"/>
    </location>
</feature>
<dbReference type="Pfam" id="PF16130">
    <property type="entry name" value="DUF4842"/>
    <property type="match status" value="1"/>
</dbReference>
<protein>
    <submittedName>
        <fullName evidence="4">DUF4842 domain-containing protein</fullName>
    </submittedName>
</protein>
<feature type="domain" description="DUF4842" evidence="3">
    <location>
        <begin position="703"/>
        <end position="736"/>
    </location>
</feature>
<dbReference type="EMBL" id="SUYD01000016">
    <property type="protein sequence ID" value="MBE6267120.1"/>
    <property type="molecule type" value="Genomic_DNA"/>
</dbReference>
<gene>
    <name evidence="4" type="ORF">E7102_11770</name>
</gene>
<evidence type="ECO:0000259" key="3">
    <source>
        <dbReference type="Pfam" id="PF16130"/>
    </source>
</evidence>
<evidence type="ECO:0000313" key="5">
    <source>
        <dbReference type="Proteomes" id="UP000763088"/>
    </source>
</evidence>
<evidence type="ECO:0000256" key="1">
    <source>
        <dbReference type="SAM" id="MobiDB-lite"/>
    </source>
</evidence>